<keyword evidence="4" id="KW-1185">Reference proteome</keyword>
<accession>A0A1E4SZ15</accession>
<reference evidence="4" key="1">
    <citation type="submission" date="2016-04" db="EMBL/GenBank/DDBJ databases">
        <title>Comparative genomics of biotechnologically important yeasts.</title>
        <authorList>
            <consortium name="DOE Joint Genome Institute"/>
            <person name="Riley R."/>
            <person name="Haridas S."/>
            <person name="Wolfe K.H."/>
            <person name="Lopes M.R."/>
            <person name="Hittinger C.T."/>
            <person name="Goker M."/>
            <person name="Salamov A."/>
            <person name="Wisecaver J."/>
            <person name="Long T.M."/>
            <person name="Aerts A.L."/>
            <person name="Barry K."/>
            <person name="Choi C."/>
            <person name="Clum A."/>
            <person name="Coughlan A.Y."/>
            <person name="Deshpande S."/>
            <person name="Douglass A.P."/>
            <person name="Hanson S.J."/>
            <person name="Klenk H.-P."/>
            <person name="Labutti K."/>
            <person name="Lapidus A."/>
            <person name="Lindquist E."/>
            <person name="Lipzen A."/>
            <person name="Meier-Kolthoff J.P."/>
            <person name="Ohm R.A."/>
            <person name="Otillar R.P."/>
            <person name="Pangilinan J."/>
            <person name="Peng Y."/>
            <person name="Rokas A."/>
            <person name="Rosa C.A."/>
            <person name="Scheuner C."/>
            <person name="Sibirny A.A."/>
            <person name="Slot J.C."/>
            <person name="Stielow J.B."/>
            <person name="Sun H."/>
            <person name="Kurtzman C.P."/>
            <person name="Blackwell M."/>
            <person name="Grigoriev I.V."/>
            <person name="Jeffries T.W."/>
        </authorList>
    </citation>
    <scope>NUCLEOTIDE SEQUENCE [LARGE SCALE GENOMIC DNA]</scope>
    <source>
        <strain evidence="4">NRRL YB-2248</strain>
    </source>
</reference>
<dbReference type="PANTHER" id="PTHR47369:SF1">
    <property type="entry name" value="BTB_POZ DOMAIN-CONTAINING PROTEIN"/>
    <property type="match status" value="1"/>
</dbReference>
<gene>
    <name evidence="3" type="ORF">CANARDRAFT_28873</name>
</gene>
<proteinExistence type="predicted"/>
<dbReference type="AlphaFoldDB" id="A0A1E4SZ15"/>
<feature type="region of interest" description="Disordered" evidence="1">
    <location>
        <begin position="661"/>
        <end position="682"/>
    </location>
</feature>
<name>A0A1E4SZ15_9ASCO</name>
<evidence type="ECO:0000313" key="4">
    <source>
        <dbReference type="Proteomes" id="UP000094801"/>
    </source>
</evidence>
<feature type="compositionally biased region" description="Low complexity" evidence="1">
    <location>
        <begin position="661"/>
        <end position="672"/>
    </location>
</feature>
<feature type="compositionally biased region" description="Acidic residues" evidence="1">
    <location>
        <begin position="170"/>
        <end position="188"/>
    </location>
</feature>
<feature type="compositionally biased region" description="Polar residues" evidence="1">
    <location>
        <begin position="191"/>
        <end position="204"/>
    </location>
</feature>
<sequence length="769" mass="87113">MPDAPYSTPRQMPTRRPAPVGTDNYMDNVFTTNELTTETQQSDPSTLTRDTDVLRRRLASQQQPQRQRPISQIFQPPSCLLDSANTTVSPTGEKLNSTMPDKEILCPYGCCKSETTSEYIFRRGFLEGVYSDVVIEAFGSRYRLHKLFLDKSDYFRSLFKWSSTNRMGNGDDDDDDDDDEAEDSEDDNGIGSKSSNDGFNGTTQKKTRKKVYQVQDVFELEFDDSRITQSSFELAIARLYGAINIKEENTIPYNMIAIGQYLALSSVVCTATYHIIKNMSMKTISENLKFASSNNYGSASERIIQNGKGLLCSEGWEVGVEKWDEIPIQLIAEVVGENYFFVPTEWDRCMFIIKLLERRLETMANDDTPTPDVSQIHLLKNVLNEKIHYCHLSPEQLQELESYLDINGEPYVDPQILHKALWQAVQLQRLVVTSMSSPNLANVITSAAPPSADSKWFRVPIKDVTLAGLPTEIDRLMLDTLSSTTQSVNLENGKSTQDDTLDIPDRMYSWSKIPPFRFSIAFANVSDLLTEKRVYGKTFWYAGSYWNLYLQKNHIHSKNTYQIGVYLHRASSSSNPSSKHGYTNPDLFANSVNYHSLPKKNTPPSHLSTSTRDILQTNESSLLDREEKANVQDDTGLNFYDLSLSETRYYPDRMNFDSGSTSSYNNNSSAGGIRTSADSSTIAGSNNVEDRSFLTYEDQRNVIKVYFIIFTPSRRDKPTITSFLSVPNDFHKSQSWGWKSNSMCVFNEDGTFPVGHDPHLKFMIVLGNV</sequence>
<dbReference type="OrthoDB" id="6359943at2759"/>
<organism evidence="3 4">
    <name type="scientific">[Candida] arabinofermentans NRRL YB-2248</name>
    <dbReference type="NCBI Taxonomy" id="983967"/>
    <lineage>
        <taxon>Eukaryota</taxon>
        <taxon>Fungi</taxon>
        <taxon>Dikarya</taxon>
        <taxon>Ascomycota</taxon>
        <taxon>Saccharomycotina</taxon>
        <taxon>Pichiomycetes</taxon>
        <taxon>Pichiales</taxon>
        <taxon>Pichiaceae</taxon>
        <taxon>Ogataea</taxon>
        <taxon>Ogataea/Candida clade</taxon>
    </lineage>
</organism>
<dbReference type="Gene3D" id="3.30.710.10">
    <property type="entry name" value="Potassium Channel Kv1.1, Chain A"/>
    <property type="match status" value="1"/>
</dbReference>
<dbReference type="SUPFAM" id="SSF54695">
    <property type="entry name" value="POZ domain"/>
    <property type="match status" value="1"/>
</dbReference>
<evidence type="ECO:0000313" key="3">
    <source>
        <dbReference type="EMBL" id="ODV84728.1"/>
    </source>
</evidence>
<dbReference type="SMART" id="SM00225">
    <property type="entry name" value="BTB"/>
    <property type="match status" value="1"/>
</dbReference>
<feature type="region of interest" description="Disordered" evidence="1">
    <location>
        <begin position="166"/>
        <end position="204"/>
    </location>
</feature>
<evidence type="ECO:0000259" key="2">
    <source>
        <dbReference type="PROSITE" id="PS50097"/>
    </source>
</evidence>
<feature type="region of interest" description="Disordered" evidence="1">
    <location>
        <begin position="1"/>
        <end position="26"/>
    </location>
</feature>
<feature type="domain" description="BTB" evidence="2">
    <location>
        <begin position="131"/>
        <end position="159"/>
    </location>
</feature>
<dbReference type="EMBL" id="KV453855">
    <property type="protein sequence ID" value="ODV84728.1"/>
    <property type="molecule type" value="Genomic_DNA"/>
</dbReference>
<dbReference type="STRING" id="983967.A0A1E4SZ15"/>
<dbReference type="PROSITE" id="PS50097">
    <property type="entry name" value="BTB"/>
    <property type="match status" value="1"/>
</dbReference>
<protein>
    <recommendedName>
        <fullName evidence="2">BTB domain-containing protein</fullName>
    </recommendedName>
</protein>
<dbReference type="InterPro" id="IPR000210">
    <property type="entry name" value="BTB/POZ_dom"/>
</dbReference>
<evidence type="ECO:0000256" key="1">
    <source>
        <dbReference type="SAM" id="MobiDB-lite"/>
    </source>
</evidence>
<dbReference type="PANTHER" id="PTHR47369">
    <property type="entry name" value="BTB/POZ DOMAIN-CONTAINING PROTEIN"/>
    <property type="match status" value="1"/>
</dbReference>
<dbReference type="InterPro" id="IPR011333">
    <property type="entry name" value="SKP1/BTB/POZ_sf"/>
</dbReference>
<dbReference type="Proteomes" id="UP000094801">
    <property type="component" value="Unassembled WGS sequence"/>
</dbReference>